<dbReference type="InterPro" id="IPR023404">
    <property type="entry name" value="rSAM_horseshoe"/>
</dbReference>
<dbReference type="CDD" id="cd01335">
    <property type="entry name" value="Radical_SAM"/>
    <property type="match status" value="1"/>
</dbReference>
<dbReference type="EMBL" id="MHQJ01000031">
    <property type="protein sequence ID" value="OHA01001.1"/>
    <property type="molecule type" value="Genomic_DNA"/>
</dbReference>
<feature type="domain" description="B12-binding" evidence="6">
    <location>
        <begin position="1"/>
        <end position="164"/>
    </location>
</feature>
<evidence type="ECO:0000259" key="7">
    <source>
        <dbReference type="PROSITE" id="PS51918"/>
    </source>
</evidence>
<dbReference type="InterPro" id="IPR006158">
    <property type="entry name" value="Cobalamin-bd"/>
</dbReference>
<dbReference type="AlphaFoldDB" id="A0A1G2KR97"/>
<keyword evidence="2" id="KW-0949">S-adenosyl-L-methionine</keyword>
<dbReference type="InterPro" id="IPR006638">
    <property type="entry name" value="Elp3/MiaA/NifB-like_rSAM"/>
</dbReference>
<organism evidence="8 9">
    <name type="scientific">Candidatus Sungbacteria bacterium RIFCSPHIGHO2_02_FULL_49_12</name>
    <dbReference type="NCBI Taxonomy" id="1802271"/>
    <lineage>
        <taxon>Bacteria</taxon>
        <taxon>Candidatus Sungiibacteriota</taxon>
    </lineage>
</organism>
<gene>
    <name evidence="8" type="ORF">A3C11_03285</name>
</gene>
<evidence type="ECO:0000256" key="2">
    <source>
        <dbReference type="ARBA" id="ARBA00022691"/>
    </source>
</evidence>
<evidence type="ECO:0000313" key="9">
    <source>
        <dbReference type="Proteomes" id="UP000177362"/>
    </source>
</evidence>
<dbReference type="GO" id="GO:0051539">
    <property type="term" value="F:4 iron, 4 sulfur cluster binding"/>
    <property type="evidence" value="ECO:0007669"/>
    <property type="project" value="UniProtKB-KW"/>
</dbReference>
<reference evidence="8 9" key="1">
    <citation type="journal article" date="2016" name="Nat. Commun.">
        <title>Thousands of microbial genomes shed light on interconnected biogeochemical processes in an aquifer system.</title>
        <authorList>
            <person name="Anantharaman K."/>
            <person name="Brown C.T."/>
            <person name="Hug L.A."/>
            <person name="Sharon I."/>
            <person name="Castelle C.J."/>
            <person name="Probst A.J."/>
            <person name="Thomas B.C."/>
            <person name="Singh A."/>
            <person name="Wilkins M.J."/>
            <person name="Karaoz U."/>
            <person name="Brodie E.L."/>
            <person name="Williams K.H."/>
            <person name="Hubbard S.S."/>
            <person name="Banfield J.F."/>
        </authorList>
    </citation>
    <scope>NUCLEOTIDE SEQUENCE [LARGE SCALE GENOMIC DNA]</scope>
</reference>
<name>A0A1G2KR97_9BACT</name>
<dbReference type="PROSITE" id="PS51332">
    <property type="entry name" value="B12_BINDING"/>
    <property type="match status" value="1"/>
</dbReference>
<proteinExistence type="predicted"/>
<dbReference type="Gene3D" id="3.80.30.20">
    <property type="entry name" value="tm_1862 like domain"/>
    <property type="match status" value="1"/>
</dbReference>
<dbReference type="Pfam" id="PF02310">
    <property type="entry name" value="B12-binding"/>
    <property type="match status" value="1"/>
</dbReference>
<dbReference type="SFLD" id="SFLDG01123">
    <property type="entry name" value="methyltransferase_(Class_B)"/>
    <property type="match status" value="1"/>
</dbReference>
<dbReference type="GO" id="GO:0003824">
    <property type="term" value="F:catalytic activity"/>
    <property type="evidence" value="ECO:0007669"/>
    <property type="project" value="InterPro"/>
</dbReference>
<dbReference type="SFLD" id="SFLDS00029">
    <property type="entry name" value="Radical_SAM"/>
    <property type="match status" value="1"/>
</dbReference>
<evidence type="ECO:0000313" key="8">
    <source>
        <dbReference type="EMBL" id="OHA01001.1"/>
    </source>
</evidence>
<dbReference type="GO" id="GO:0031419">
    <property type="term" value="F:cobalamin binding"/>
    <property type="evidence" value="ECO:0007669"/>
    <property type="project" value="InterPro"/>
</dbReference>
<comment type="cofactor">
    <cofactor evidence="1">
        <name>[4Fe-4S] cluster</name>
        <dbReference type="ChEBI" id="CHEBI:49883"/>
    </cofactor>
</comment>
<keyword evidence="5" id="KW-0411">Iron-sulfur</keyword>
<dbReference type="SFLD" id="SFLDG01082">
    <property type="entry name" value="B12-binding_domain_containing"/>
    <property type="match status" value="1"/>
</dbReference>
<keyword evidence="3" id="KW-0479">Metal-binding</keyword>
<dbReference type="InterPro" id="IPR058240">
    <property type="entry name" value="rSAM_sf"/>
</dbReference>
<keyword evidence="4" id="KW-0408">Iron</keyword>
<dbReference type="STRING" id="1802271.A3C11_03285"/>
<dbReference type="Gene3D" id="3.40.50.280">
    <property type="entry name" value="Cobalamin-binding domain"/>
    <property type="match status" value="1"/>
</dbReference>
<dbReference type="CDD" id="cd02068">
    <property type="entry name" value="radical_SAM_B12_BD"/>
    <property type="match status" value="1"/>
</dbReference>
<dbReference type="PANTHER" id="PTHR43409">
    <property type="entry name" value="ANAEROBIC MAGNESIUM-PROTOPORPHYRIN IX MONOMETHYL ESTER CYCLASE-RELATED"/>
    <property type="match status" value="1"/>
</dbReference>
<dbReference type="PROSITE" id="PS51918">
    <property type="entry name" value="RADICAL_SAM"/>
    <property type="match status" value="1"/>
</dbReference>
<dbReference type="InterPro" id="IPR007197">
    <property type="entry name" value="rSAM"/>
</dbReference>
<accession>A0A1G2KR97</accession>
<evidence type="ECO:0000256" key="3">
    <source>
        <dbReference type="ARBA" id="ARBA00022723"/>
    </source>
</evidence>
<dbReference type="InterPro" id="IPR034466">
    <property type="entry name" value="Methyltransferase_Class_B"/>
</dbReference>
<feature type="domain" description="Radical SAM core" evidence="7">
    <location>
        <begin position="212"/>
        <end position="450"/>
    </location>
</feature>
<evidence type="ECO:0000256" key="4">
    <source>
        <dbReference type="ARBA" id="ARBA00023004"/>
    </source>
</evidence>
<comment type="caution">
    <text evidence="8">The sequence shown here is derived from an EMBL/GenBank/DDBJ whole genome shotgun (WGS) entry which is preliminary data.</text>
</comment>
<evidence type="ECO:0000256" key="5">
    <source>
        <dbReference type="ARBA" id="ARBA00023014"/>
    </source>
</evidence>
<dbReference type="SMART" id="SM00729">
    <property type="entry name" value="Elp3"/>
    <property type="match status" value="1"/>
</dbReference>
<dbReference type="Pfam" id="PF04055">
    <property type="entry name" value="Radical_SAM"/>
    <property type="match status" value="1"/>
</dbReference>
<evidence type="ECO:0000259" key="6">
    <source>
        <dbReference type="PROSITE" id="PS51332"/>
    </source>
</evidence>
<protein>
    <submittedName>
        <fullName evidence="8">Uncharacterized protein</fullName>
    </submittedName>
</protein>
<sequence length="509" mass="58172">MRVLLLYPNIRHESLVPPSIALLSRILKNKGVVVDIFDSTDYDIDLGMVDADKIKRENLLVIPFKSIERSSKGDVFAGFREKVQEFNPDLIAVTATESTFLLGTTLLRAVRETTRIPTVLGGVFATFAPALALRYPEIDMCIIGEGEETLPALLRAMECGEDYTSLPGLWVKHQDGGIKRNPFAPPVNINENPTDPDVSLFDDHRLYRTMGGKVFRMLSVETHRGCPYTCGFCNSPAQNELFGTKEFFRKKKPEKVREEILHYVKAYRIEYVFFWADTFFAYSPEEFDAFIEMYQDIRLPFWCQTRPETVMIKKSRIKQLMDIGLHRMSFGLEHGNEKFRREVVGRNMSNQLLMDAFNLVADMGVPFSVNNIIGFPGETRDLVFDTIELNRHTKAQSRSCSIFMPYQGTALHRLSVQRGYIPPDTICPSNNDEAIMNMSTLSREEIMGLRRTFALYVGFPKSRWPEIRLAEAQTEEGNQKLEELRREYVATFIPGAPELYEAEHPPAVS</sequence>
<dbReference type="GO" id="GO:0046872">
    <property type="term" value="F:metal ion binding"/>
    <property type="evidence" value="ECO:0007669"/>
    <property type="project" value="UniProtKB-KW"/>
</dbReference>
<evidence type="ECO:0000256" key="1">
    <source>
        <dbReference type="ARBA" id="ARBA00001966"/>
    </source>
</evidence>
<dbReference type="InterPro" id="IPR051198">
    <property type="entry name" value="BchE-like"/>
</dbReference>
<dbReference type="SUPFAM" id="SSF102114">
    <property type="entry name" value="Radical SAM enzymes"/>
    <property type="match status" value="1"/>
</dbReference>
<dbReference type="Proteomes" id="UP000177362">
    <property type="component" value="Unassembled WGS sequence"/>
</dbReference>